<dbReference type="Proteomes" id="UP001165064">
    <property type="component" value="Unassembled WGS sequence"/>
</dbReference>
<reference evidence="1" key="1">
    <citation type="submission" date="2023-04" db="EMBL/GenBank/DDBJ databases">
        <title>Ambrosiozyma monospora NBRC 10751.</title>
        <authorList>
            <person name="Ichikawa N."/>
            <person name="Sato H."/>
            <person name="Tonouchi N."/>
        </authorList>
    </citation>
    <scope>NUCLEOTIDE SEQUENCE</scope>
    <source>
        <strain evidence="1">NBRC 10751</strain>
    </source>
</reference>
<comment type="caution">
    <text evidence="1">The sequence shown here is derived from an EMBL/GenBank/DDBJ whole genome shotgun (WGS) entry which is preliminary data.</text>
</comment>
<organism evidence="1 2">
    <name type="scientific">Ambrosiozyma monospora</name>
    <name type="common">Yeast</name>
    <name type="synonym">Endomycopsis monosporus</name>
    <dbReference type="NCBI Taxonomy" id="43982"/>
    <lineage>
        <taxon>Eukaryota</taxon>
        <taxon>Fungi</taxon>
        <taxon>Dikarya</taxon>
        <taxon>Ascomycota</taxon>
        <taxon>Saccharomycotina</taxon>
        <taxon>Pichiomycetes</taxon>
        <taxon>Pichiales</taxon>
        <taxon>Pichiaceae</taxon>
        <taxon>Ambrosiozyma</taxon>
    </lineage>
</organism>
<keyword evidence="2" id="KW-1185">Reference proteome</keyword>
<sequence length="544" mass="62613">MNEELTIPVPQVPQSIPQANPNTESDNNPNSSKPFPVPHVNRSSTIQALISLSDKQLQLNLEEQTSASHHLSQLNWSSNYTAGFRHLITSLAKNKNELLQLQGFVDVIVKTYIDTFDSLKKTEVNKAITANGGIGGGSSGVGGILFQLQEYLTSPQPSELKSLVQRDLVDPMKKFIVSYDKFIARTEKQFIQDLDQYTKTLNNLIAVSNDLNQMLFSINELKSTSIDITKSSVDLFVDGFAVNPEFEYLFADFEEFQSHLSYLNDEMPQESISAGGVMSMGAKYHKAFRAKKLIRVLKDRLDVGYSEVEKLINYLLDLKLIKFPSKSNIFQTYVFKIEDELLPIQWTPLFNQVVNYAEQELTVDHDKIDSIIDEYKPKYATFLKMFFEFSKQRELVEKSLNQSFNNVERKEFERIQMNFRITKKLIDFVKLVKPTDPKLKFLTNFEKLDKMQSFYNCINTMSSHSYYIPNALNNQILNRLLINQMSCFPNFQNLTLLFNNDLSLQLRVSQQESDGDLLRKSLPYFVDAVINEIEKSYSTEENYE</sequence>
<protein>
    <submittedName>
        <fullName evidence="1">Unnamed protein product</fullName>
    </submittedName>
</protein>
<dbReference type="EMBL" id="BSXS01002929">
    <property type="protein sequence ID" value="GME80165.1"/>
    <property type="molecule type" value="Genomic_DNA"/>
</dbReference>
<name>A0ACB5T3J5_AMBMO</name>
<evidence type="ECO:0000313" key="2">
    <source>
        <dbReference type="Proteomes" id="UP001165064"/>
    </source>
</evidence>
<gene>
    <name evidence="1" type="ORF">Amon02_000431800</name>
</gene>
<evidence type="ECO:0000313" key="1">
    <source>
        <dbReference type="EMBL" id="GME80165.1"/>
    </source>
</evidence>
<accession>A0ACB5T3J5</accession>
<proteinExistence type="predicted"/>